<name>A0A0K8W962_BACLA</name>
<reference evidence="2" key="1">
    <citation type="submission" date="2015-06" db="EMBL/GenBank/DDBJ databases">
        <authorList>
            <person name="Hoefler B.C."/>
            <person name="Straight P.D."/>
        </authorList>
    </citation>
    <scope>NUCLEOTIDE SEQUENCE</scope>
</reference>
<dbReference type="AlphaFoldDB" id="A0A0K8W962"/>
<sequence length="688" mass="78500">MLIRKKNSPVALDSRKRKEIKVDPDLLKNIDVMKNNNGEAFKDLKTDPVIEESEVGISDICPRIPNDNVIKNTKDTSICNSNLKSIIDPIKGLGILFPEKRIGLLRKPEIKDHSFSAIREYNFDKENIALEMLNPKFVQSVPLVPKTTSNDQENAKNREEIREEVTYRKPTCGLLHYLHEDELKNPDLSKVYNVDSIRKSCDGSNSKCEGNTNNITVNNLPYWLKPSAVQIYPYNFIMAVRRKLEALADVRQSTNQIHIKSQKTANSQIADKTSLSRFDSLNQSLKQKTDAAESKYSEGSLKTIKIDTERIYTNCKNSDIHPTQSQSEINSNLSSISVQLLQSSNNELRTSSNKTNSIPLTYAKSKDFALTSEDDTTISSSIFNSPERIIRQRNDTCKSNSEERHRAISPLSLERVENLTIMSSKKLKTAIAAKHVNPIRGDARTSKKEQNMFHNQSTSREIDFNQLLKDFNRSLSQVIEVNDRLKTTINKSHEICGTTENNNIREADDYTTDFEKCSSNRTNNYSDVQNEIDLQKAHIENHSGNEICRHMYGDNQTCREAENTIKFSHESQQECDEQLNKIIKSKMNCISSQKYGLSKVCYESSEIYSVNGKHKTLEIQNQENSKRAEHLTETLISTNISDENGCDSTSSIQENFRSKTENENNQKVNIPKKSKLSERKKNVYFHKT</sequence>
<gene>
    <name evidence="2" type="ORF">c0_g2_i3</name>
</gene>
<accession>A0A0K8W962</accession>
<dbReference type="OrthoDB" id="306254at2759"/>
<dbReference type="EMBL" id="GDHF01004730">
    <property type="protein sequence ID" value="JAI47584.1"/>
    <property type="molecule type" value="Transcribed_RNA"/>
</dbReference>
<protein>
    <submittedName>
        <fullName evidence="2">Uncharacterized protein</fullName>
    </submittedName>
</protein>
<proteinExistence type="predicted"/>
<feature type="compositionally biased region" description="Polar residues" evidence="1">
    <location>
        <begin position="640"/>
        <end position="655"/>
    </location>
</feature>
<organism evidence="2">
    <name type="scientific">Bactrocera latifrons</name>
    <name type="common">Malaysian fruit fly</name>
    <name type="synonym">Chaetodacus latifrons</name>
    <dbReference type="NCBI Taxonomy" id="174628"/>
    <lineage>
        <taxon>Eukaryota</taxon>
        <taxon>Metazoa</taxon>
        <taxon>Ecdysozoa</taxon>
        <taxon>Arthropoda</taxon>
        <taxon>Hexapoda</taxon>
        <taxon>Insecta</taxon>
        <taxon>Pterygota</taxon>
        <taxon>Neoptera</taxon>
        <taxon>Endopterygota</taxon>
        <taxon>Diptera</taxon>
        <taxon>Brachycera</taxon>
        <taxon>Muscomorpha</taxon>
        <taxon>Tephritoidea</taxon>
        <taxon>Tephritidae</taxon>
        <taxon>Bactrocera</taxon>
        <taxon>Bactrocera</taxon>
    </lineage>
</organism>
<feature type="region of interest" description="Disordered" evidence="1">
    <location>
        <begin position="640"/>
        <end position="688"/>
    </location>
</feature>
<evidence type="ECO:0000313" key="2">
    <source>
        <dbReference type="EMBL" id="JAI47584.1"/>
    </source>
</evidence>
<evidence type="ECO:0000256" key="1">
    <source>
        <dbReference type="SAM" id="MobiDB-lite"/>
    </source>
</evidence>